<dbReference type="Gene3D" id="3.40.50.150">
    <property type="entry name" value="Vaccinia Virus protein VP39"/>
    <property type="match status" value="1"/>
</dbReference>
<evidence type="ECO:0000256" key="3">
    <source>
        <dbReference type="ARBA" id="ARBA00022691"/>
    </source>
</evidence>
<dbReference type="GO" id="GO:0032259">
    <property type="term" value="P:methylation"/>
    <property type="evidence" value="ECO:0007669"/>
    <property type="project" value="UniProtKB-KW"/>
</dbReference>
<keyword evidence="3" id="KW-0949">S-adenosyl-L-methionine</keyword>
<accession>A0A1D7U6I3</accession>
<feature type="domain" description="Methyltransferase type 11" evidence="4">
    <location>
        <begin position="47"/>
        <end position="141"/>
    </location>
</feature>
<dbReference type="RefSeq" id="WP_069692169.1">
    <property type="nucleotide sequence ID" value="NZ_CP017147.1"/>
</dbReference>
<dbReference type="STRING" id="1526658.BHK69_23220"/>
<keyword evidence="6" id="KW-1185">Reference proteome</keyword>
<dbReference type="GO" id="GO:0008757">
    <property type="term" value="F:S-adenosylmethionine-dependent methyltransferase activity"/>
    <property type="evidence" value="ECO:0007669"/>
    <property type="project" value="InterPro"/>
</dbReference>
<evidence type="ECO:0000313" key="5">
    <source>
        <dbReference type="EMBL" id="AOO82967.1"/>
    </source>
</evidence>
<proteinExistence type="predicted"/>
<protein>
    <submittedName>
        <fullName evidence="5">SAM-dependent methyltransferase</fullName>
    </submittedName>
</protein>
<dbReference type="Pfam" id="PF08241">
    <property type="entry name" value="Methyltransf_11"/>
    <property type="match status" value="1"/>
</dbReference>
<organism evidence="5 6">
    <name type="scientific">Bosea vaviloviae</name>
    <dbReference type="NCBI Taxonomy" id="1526658"/>
    <lineage>
        <taxon>Bacteria</taxon>
        <taxon>Pseudomonadati</taxon>
        <taxon>Pseudomonadota</taxon>
        <taxon>Alphaproteobacteria</taxon>
        <taxon>Hyphomicrobiales</taxon>
        <taxon>Boseaceae</taxon>
        <taxon>Bosea</taxon>
    </lineage>
</organism>
<evidence type="ECO:0000256" key="2">
    <source>
        <dbReference type="ARBA" id="ARBA00022679"/>
    </source>
</evidence>
<dbReference type="InterPro" id="IPR013216">
    <property type="entry name" value="Methyltransf_11"/>
</dbReference>
<dbReference type="PANTHER" id="PTHR43464">
    <property type="entry name" value="METHYLTRANSFERASE"/>
    <property type="match status" value="1"/>
</dbReference>
<dbReference type="Proteomes" id="UP000094969">
    <property type="component" value="Chromosome"/>
</dbReference>
<evidence type="ECO:0000259" key="4">
    <source>
        <dbReference type="Pfam" id="PF08241"/>
    </source>
</evidence>
<dbReference type="SUPFAM" id="SSF53335">
    <property type="entry name" value="S-adenosyl-L-methionine-dependent methyltransferases"/>
    <property type="match status" value="1"/>
</dbReference>
<sequence>MTQNIYDTPAFFSAYSQLPRSVHGLAGAPEWPVLQSFLPDLRGLRVLDLGCGFGWFCRWARENGAASVLGVDVSERMLARARAETGDKAASYERADLERFAPAPASFDLAYSSLAFHYLTDLGGLLERVGQALPPGGMLVCSVEHPLMTAPAHQGWSLDPDGQPAWPVNGYLAEGPRRTDWLAKGVIKQHRTIATYLDLLHRAGFALTHCVEWAPSEDQVAAHPEWAKERERPSFLLLGCKRL</sequence>
<dbReference type="AlphaFoldDB" id="A0A1D7U6I3"/>
<dbReference type="PANTHER" id="PTHR43464:SF19">
    <property type="entry name" value="UBIQUINONE BIOSYNTHESIS O-METHYLTRANSFERASE, MITOCHONDRIAL"/>
    <property type="match status" value="1"/>
</dbReference>
<evidence type="ECO:0000313" key="6">
    <source>
        <dbReference type="Proteomes" id="UP000094969"/>
    </source>
</evidence>
<dbReference type="EMBL" id="CP017147">
    <property type="protein sequence ID" value="AOO82967.1"/>
    <property type="molecule type" value="Genomic_DNA"/>
</dbReference>
<evidence type="ECO:0000256" key="1">
    <source>
        <dbReference type="ARBA" id="ARBA00022603"/>
    </source>
</evidence>
<keyword evidence="1 5" id="KW-0489">Methyltransferase</keyword>
<dbReference type="CDD" id="cd02440">
    <property type="entry name" value="AdoMet_MTases"/>
    <property type="match status" value="1"/>
</dbReference>
<dbReference type="OrthoDB" id="9791837at2"/>
<name>A0A1D7U6I3_9HYPH</name>
<reference evidence="5 6" key="1">
    <citation type="journal article" date="2015" name="Antonie Van Leeuwenhoek">
        <title>Bosea vaviloviae sp. nov., a new species of slow-growing rhizobia isolated from nodules of the relict species Vavilovia formosa (Stev.) Fed.</title>
        <authorList>
            <person name="Safronova V.I."/>
            <person name="Kuznetsova I.G."/>
            <person name="Sazanova A.L."/>
            <person name="Kimeklis A.K."/>
            <person name="Belimov A.A."/>
            <person name="Andronov E.E."/>
            <person name="Pinaev A.G."/>
            <person name="Chizhevskaya E.P."/>
            <person name="Pukhaev A.R."/>
            <person name="Popov K.P."/>
            <person name="Willems A."/>
            <person name="Tikhonovich I.A."/>
        </authorList>
    </citation>
    <scope>NUCLEOTIDE SEQUENCE [LARGE SCALE GENOMIC DNA]</scope>
    <source>
        <strain evidence="5 6">Vaf18</strain>
    </source>
</reference>
<dbReference type="KEGG" id="bvv:BHK69_23220"/>
<keyword evidence="2 5" id="KW-0808">Transferase</keyword>
<dbReference type="InterPro" id="IPR029063">
    <property type="entry name" value="SAM-dependent_MTases_sf"/>
</dbReference>
<gene>
    <name evidence="5" type="ORF">BHK69_23220</name>
</gene>